<feature type="transmembrane region" description="Helical" evidence="2">
    <location>
        <begin position="605"/>
        <end position="625"/>
    </location>
</feature>
<comment type="caution">
    <text evidence="3">The sequence shown here is derived from an EMBL/GenBank/DDBJ whole genome shotgun (WGS) entry which is preliminary data.</text>
</comment>
<feature type="region of interest" description="Disordered" evidence="1">
    <location>
        <begin position="226"/>
        <end position="254"/>
    </location>
</feature>
<evidence type="ECO:0008006" key="5">
    <source>
        <dbReference type="Google" id="ProtNLM"/>
    </source>
</evidence>
<dbReference type="Proteomes" id="UP000308121">
    <property type="component" value="Unassembled WGS sequence"/>
</dbReference>
<protein>
    <recommendedName>
        <fullName evidence="5">Alkaline phosphatase family protein</fullName>
    </recommendedName>
</protein>
<evidence type="ECO:0000256" key="2">
    <source>
        <dbReference type="SAM" id="Phobius"/>
    </source>
</evidence>
<reference evidence="3 4" key="1">
    <citation type="submission" date="2019-05" db="EMBL/GenBank/DDBJ databases">
        <title>Genome sequence of Cellulomonas hominis strain CS1.</title>
        <authorList>
            <person name="Belmont J."/>
            <person name="Maclea K.S."/>
        </authorList>
    </citation>
    <scope>NUCLEOTIDE SEQUENCE [LARGE SCALE GENOMIC DNA]</scope>
    <source>
        <strain evidence="3 4">CS1</strain>
    </source>
</reference>
<sequence length="829" mass="84232">MPLSTPQPRAAARPAPARAAAARLVAATLAALLTVALGWASAPRAAAADGTDDAADRAPVVLVGVAGLRWDDLGSLTTPALWELSRTASLGTTVVRSAISFTCPSMGWLAVSAGGRATDLAVADGTCRTLRDPLANGAVPGWADYEEAMRASSYDSRLGLLGDTVAAAGVPATGIGPGAAIALADADGTPVGTHVRNPADAGGLEDAVAGALDGSRLVVVDAGTVRDPGYQTRGRSEADTDVPSDSQEEPPVSGTDVVIEPTRAEQVQEIDARIGAVLDAVADARSDATVLLFSVADSNRRANLQVAAAAGPTPDGGTYEGGLIGSSSTRQDGFLQTTDITPTVLQALGIRDRAPSGALVGSVIRYSPDDATAGARVAYLIDQNRHAQAAAPLVGGFYVLWVGLNLALYLLVVVGLNNRVRLWWTRLISRLRRRPPGAGHPRRVLHGLRVGAVAVAAVPVSTFLANLLPWWRAGTPAWALAGAVALFCAAIVAVTLVPPWWRGRLLGPMGAVGGITALVLAVDVATGARLALDSMMGPGSLVAGRFYGFGNPAFALFATAMILTAVAFADPLLRAGRRGAAVAVVAVVGLVAVVINGSPSIGADFGGPPALVPGFAVLALLTAGIRLNWRRVLAVLAAGAVTVVGIAVVDWLRPPDERTHLGAFVETVLDGGLWTVLLRKGETNLRILFGSEQTLLAIGGLLLVVLLVGRPARSAVSAPDGGPYAWLSAGAPLRQIGTDAPMLMKGLVALATTLGIGFALNDSGVVVPATGIGLAVPLLAAVCSTWMLLQQPAAQRGPGSLAPTIPGSTGPGTATGRTASANAQGLPNR</sequence>
<dbReference type="OrthoDB" id="3264110at2"/>
<feature type="transmembrane region" description="Helical" evidence="2">
    <location>
        <begin position="450"/>
        <end position="471"/>
    </location>
</feature>
<feature type="compositionally biased region" description="Acidic residues" evidence="1">
    <location>
        <begin position="239"/>
        <end position="248"/>
    </location>
</feature>
<dbReference type="RefSeq" id="WP_154729365.1">
    <property type="nucleotide sequence ID" value="NZ_SZYE01000057.1"/>
</dbReference>
<accession>A0A7Z8JZP5</accession>
<feature type="transmembrane region" description="Helical" evidence="2">
    <location>
        <begin position="742"/>
        <end position="760"/>
    </location>
</feature>
<feature type="transmembrane region" description="Helical" evidence="2">
    <location>
        <begin position="552"/>
        <end position="573"/>
    </location>
</feature>
<proteinExistence type="predicted"/>
<evidence type="ECO:0000313" key="4">
    <source>
        <dbReference type="Proteomes" id="UP000308121"/>
    </source>
</evidence>
<feature type="transmembrane region" description="Helical" evidence="2">
    <location>
        <begin position="687"/>
        <end position="708"/>
    </location>
</feature>
<evidence type="ECO:0000313" key="3">
    <source>
        <dbReference type="EMBL" id="TKR23845.1"/>
    </source>
</evidence>
<dbReference type="EMBL" id="SZYE01000057">
    <property type="protein sequence ID" value="TKR23845.1"/>
    <property type="molecule type" value="Genomic_DNA"/>
</dbReference>
<dbReference type="InterPro" id="IPR017850">
    <property type="entry name" value="Alkaline_phosphatase_core_sf"/>
</dbReference>
<feature type="transmembrane region" description="Helical" evidence="2">
    <location>
        <begin position="580"/>
        <end position="599"/>
    </location>
</feature>
<dbReference type="AlphaFoldDB" id="A0A7Z8JZP5"/>
<feature type="transmembrane region" description="Helical" evidence="2">
    <location>
        <begin position="509"/>
        <end position="532"/>
    </location>
</feature>
<feature type="transmembrane region" description="Helical" evidence="2">
    <location>
        <begin position="766"/>
        <end position="789"/>
    </location>
</feature>
<feature type="region of interest" description="Disordered" evidence="1">
    <location>
        <begin position="798"/>
        <end position="829"/>
    </location>
</feature>
<evidence type="ECO:0000256" key="1">
    <source>
        <dbReference type="SAM" id="MobiDB-lite"/>
    </source>
</evidence>
<feature type="transmembrane region" description="Helical" evidence="2">
    <location>
        <begin position="393"/>
        <end position="416"/>
    </location>
</feature>
<keyword evidence="2" id="KW-0812">Transmembrane</keyword>
<feature type="compositionally biased region" description="Polar residues" evidence="1">
    <location>
        <begin position="811"/>
        <end position="829"/>
    </location>
</feature>
<name>A0A7Z8JZP5_9CELL</name>
<gene>
    <name evidence="3" type="ORF">FA014_09060</name>
</gene>
<feature type="transmembrane region" description="Helical" evidence="2">
    <location>
        <begin position="632"/>
        <end position="652"/>
    </location>
</feature>
<dbReference type="Gene3D" id="3.40.720.10">
    <property type="entry name" value="Alkaline Phosphatase, subunit A"/>
    <property type="match status" value="1"/>
</dbReference>
<organism evidence="3 4">
    <name type="scientific">Cellulomonas hominis</name>
    <dbReference type="NCBI Taxonomy" id="156981"/>
    <lineage>
        <taxon>Bacteria</taxon>
        <taxon>Bacillati</taxon>
        <taxon>Actinomycetota</taxon>
        <taxon>Actinomycetes</taxon>
        <taxon>Micrococcales</taxon>
        <taxon>Cellulomonadaceae</taxon>
        <taxon>Cellulomonas</taxon>
    </lineage>
</organism>
<feature type="transmembrane region" description="Helical" evidence="2">
    <location>
        <begin position="477"/>
        <end position="497"/>
    </location>
</feature>
<keyword evidence="2" id="KW-0472">Membrane</keyword>
<keyword evidence="2" id="KW-1133">Transmembrane helix</keyword>